<evidence type="ECO:0000256" key="2">
    <source>
        <dbReference type="ARBA" id="ARBA00022448"/>
    </source>
</evidence>
<dbReference type="SUPFAM" id="SSF53850">
    <property type="entry name" value="Periplasmic binding protein-like II"/>
    <property type="match status" value="1"/>
</dbReference>
<dbReference type="EMBL" id="BJYZ01000002">
    <property type="protein sequence ID" value="GEO36446.1"/>
    <property type="molecule type" value="Genomic_DNA"/>
</dbReference>
<proteinExistence type="inferred from homology"/>
<evidence type="ECO:0000259" key="5">
    <source>
        <dbReference type="SMART" id="SM00062"/>
    </source>
</evidence>
<dbReference type="PANTHER" id="PTHR30085">
    <property type="entry name" value="AMINO ACID ABC TRANSPORTER PERMEASE"/>
    <property type="match status" value="1"/>
</dbReference>
<dbReference type="Proteomes" id="UP000321523">
    <property type="component" value="Unassembled WGS sequence"/>
</dbReference>
<dbReference type="RefSeq" id="WP_044425436.1">
    <property type="nucleotide sequence ID" value="NZ_BJYZ01000002.1"/>
</dbReference>
<accession>A0A512DJ12</accession>
<dbReference type="Gene3D" id="3.40.190.10">
    <property type="entry name" value="Periplasmic binding protein-like II"/>
    <property type="match status" value="2"/>
</dbReference>
<protein>
    <submittedName>
        <fullName evidence="6">Amino acid ABC substrate-binding protein</fullName>
    </submittedName>
</protein>
<dbReference type="GO" id="GO:0005576">
    <property type="term" value="C:extracellular region"/>
    <property type="evidence" value="ECO:0007669"/>
    <property type="project" value="TreeGrafter"/>
</dbReference>
<comment type="caution">
    <text evidence="6">The sequence shown here is derived from an EMBL/GenBank/DDBJ whole genome shotgun (WGS) entry which is preliminary data.</text>
</comment>
<organism evidence="6 7">
    <name type="scientific">Skermanella aerolata</name>
    <dbReference type="NCBI Taxonomy" id="393310"/>
    <lineage>
        <taxon>Bacteria</taxon>
        <taxon>Pseudomonadati</taxon>
        <taxon>Pseudomonadota</taxon>
        <taxon>Alphaproteobacteria</taxon>
        <taxon>Rhodospirillales</taxon>
        <taxon>Azospirillaceae</taxon>
        <taxon>Skermanella</taxon>
    </lineage>
</organism>
<keyword evidence="3 4" id="KW-0732">Signal</keyword>
<keyword evidence="7" id="KW-1185">Reference proteome</keyword>
<dbReference type="OrthoDB" id="6192933at2"/>
<evidence type="ECO:0000313" key="7">
    <source>
        <dbReference type="Proteomes" id="UP000321523"/>
    </source>
</evidence>
<keyword evidence="2" id="KW-0813">Transport</keyword>
<name>A0A512DJ12_9PROT</name>
<dbReference type="AlphaFoldDB" id="A0A512DJ12"/>
<feature type="domain" description="Solute-binding protein family 3/N-terminal" evidence="5">
    <location>
        <begin position="43"/>
        <end position="264"/>
    </location>
</feature>
<dbReference type="PANTHER" id="PTHR30085:SF6">
    <property type="entry name" value="ABC TRANSPORTER GLUTAMINE-BINDING PROTEIN GLNH"/>
    <property type="match status" value="1"/>
</dbReference>
<gene>
    <name evidence="6" type="primary">gtpB</name>
    <name evidence="6" type="ORF">SAE02_05940</name>
</gene>
<feature type="signal peptide" evidence="4">
    <location>
        <begin position="1"/>
        <end position="28"/>
    </location>
</feature>
<feature type="chain" id="PRO_5021829773" evidence="4">
    <location>
        <begin position="29"/>
        <end position="283"/>
    </location>
</feature>
<comment type="similarity">
    <text evidence="1">Belongs to the bacterial solute-binding protein 3 family.</text>
</comment>
<dbReference type="SMART" id="SM00062">
    <property type="entry name" value="PBPb"/>
    <property type="match status" value="1"/>
</dbReference>
<dbReference type="InterPro" id="IPR001638">
    <property type="entry name" value="Solute-binding_3/MltF_N"/>
</dbReference>
<evidence type="ECO:0000256" key="3">
    <source>
        <dbReference type="ARBA" id="ARBA00022729"/>
    </source>
</evidence>
<evidence type="ECO:0000256" key="4">
    <source>
        <dbReference type="SAM" id="SignalP"/>
    </source>
</evidence>
<evidence type="ECO:0000256" key="1">
    <source>
        <dbReference type="ARBA" id="ARBA00010333"/>
    </source>
</evidence>
<reference evidence="6 7" key="1">
    <citation type="submission" date="2019-07" db="EMBL/GenBank/DDBJ databases">
        <title>Whole genome shotgun sequence of Skermanella aerolata NBRC 106429.</title>
        <authorList>
            <person name="Hosoyama A."/>
            <person name="Uohara A."/>
            <person name="Ohji S."/>
            <person name="Ichikawa N."/>
        </authorList>
    </citation>
    <scope>NUCLEOTIDE SEQUENCE [LARGE SCALE GENOMIC DNA]</scope>
    <source>
        <strain evidence="6 7">NBRC 106429</strain>
    </source>
</reference>
<dbReference type="InterPro" id="IPR051455">
    <property type="entry name" value="Bact_solute-bind_prot3"/>
</dbReference>
<dbReference type="Pfam" id="PF00497">
    <property type="entry name" value="SBP_bac_3"/>
    <property type="match status" value="1"/>
</dbReference>
<evidence type="ECO:0000313" key="6">
    <source>
        <dbReference type="EMBL" id="GEO36446.1"/>
    </source>
</evidence>
<sequence length="283" mass="30849">MKIWNGALGVCMAIGFTAATFGMAPAHAADMPPLPAAIKEQGVLRVGVRCDYPPDGYYDGSGKPVGVEVEFAKQIAKYAFGDDGKTELVCVTAANRVPTLIGNKVDLLIATLGISDERKQVIDFSEPYTWSASSVIVPKDSAVQKMSELSGQTVIVLKGAWQIPWFEKNMPDTKLMKLDTVSDALQAMVQGRGAGYAHDYAAQVAIADKNDRVRMLDDRYQLGYRGIGLRKGEEELRTYLNAAIERARQDGVVSGWIKAYSEPELAEVRSDLWDLSKAPTQGQ</sequence>
<dbReference type="GO" id="GO:0030288">
    <property type="term" value="C:outer membrane-bounded periplasmic space"/>
    <property type="evidence" value="ECO:0007669"/>
    <property type="project" value="TreeGrafter"/>
</dbReference>
<dbReference type="GO" id="GO:0006865">
    <property type="term" value="P:amino acid transport"/>
    <property type="evidence" value="ECO:0007669"/>
    <property type="project" value="TreeGrafter"/>
</dbReference>